<evidence type="ECO:0000313" key="2">
    <source>
        <dbReference type="EMBL" id="ADY55664.1"/>
    </source>
</evidence>
<reference evidence="2 3" key="1">
    <citation type="journal article" date="2011" name="Stand. Genomic Sci.">
        <title>Complete genome sequence of Syntrophobotulus glycolicus type strain (FlGlyR).</title>
        <authorList>
            <person name="Han C."/>
            <person name="Mwirichia R."/>
            <person name="Chertkov O."/>
            <person name="Held B."/>
            <person name="Lapidus A."/>
            <person name="Nolan M."/>
            <person name="Lucas S."/>
            <person name="Hammon N."/>
            <person name="Deshpande S."/>
            <person name="Cheng J.F."/>
            <person name="Tapia R."/>
            <person name="Goodwin L."/>
            <person name="Pitluck S."/>
            <person name="Huntemann M."/>
            <person name="Liolios K."/>
            <person name="Ivanova N."/>
            <person name="Pagani I."/>
            <person name="Mavromatis K."/>
            <person name="Ovchinikova G."/>
            <person name="Pati A."/>
            <person name="Chen A."/>
            <person name="Palaniappan K."/>
            <person name="Land M."/>
            <person name="Hauser L."/>
            <person name="Brambilla E.M."/>
            <person name="Rohde M."/>
            <person name="Spring S."/>
            <person name="Sikorski J."/>
            <person name="Goker M."/>
            <person name="Woyke T."/>
            <person name="Bristow J."/>
            <person name="Eisen J.A."/>
            <person name="Markowitz V."/>
            <person name="Hugenholtz P."/>
            <person name="Kyrpides N.C."/>
            <person name="Klenk H.P."/>
            <person name="Detter J.C."/>
        </authorList>
    </citation>
    <scope>NUCLEOTIDE SEQUENCE [LARGE SCALE GENOMIC DNA]</scope>
    <source>
        <strain evidence="3">DSM 8271 / FlGlyR</strain>
    </source>
</reference>
<reference evidence="3" key="2">
    <citation type="submission" date="2011-02" db="EMBL/GenBank/DDBJ databases">
        <title>The complete genome of Syntrophobotulus glycolicus DSM 8271.</title>
        <authorList>
            <person name="Lucas S."/>
            <person name="Copeland A."/>
            <person name="Lapidus A."/>
            <person name="Bruce D."/>
            <person name="Goodwin L."/>
            <person name="Pitluck S."/>
            <person name="Kyrpides N."/>
            <person name="Mavromatis K."/>
            <person name="Pagani I."/>
            <person name="Ivanova N."/>
            <person name="Mikhailova N."/>
            <person name="Chertkov O."/>
            <person name="Held B."/>
            <person name="Detter J.C."/>
            <person name="Tapia R."/>
            <person name="Han C."/>
            <person name="Land M."/>
            <person name="Hauser L."/>
            <person name="Markowitz V."/>
            <person name="Cheng J.-F."/>
            <person name="Hugenholtz P."/>
            <person name="Woyke T."/>
            <person name="Wu D."/>
            <person name="Spring S."/>
            <person name="Schroeder M."/>
            <person name="Brambilla E."/>
            <person name="Klenk H.-P."/>
            <person name="Eisen J.A."/>
        </authorList>
    </citation>
    <scope>NUCLEOTIDE SEQUENCE [LARGE SCALE GENOMIC DNA]</scope>
    <source>
        <strain evidence="3">DSM 8271 / FlGlyR</strain>
    </source>
</reference>
<dbReference type="AlphaFoldDB" id="F0SVV8"/>
<dbReference type="KEGG" id="sgy:Sgly_1359"/>
<name>F0SVV8_SYNGF</name>
<dbReference type="Proteomes" id="UP000007488">
    <property type="component" value="Chromosome"/>
</dbReference>
<sequence length="253" mass="28470">MRRFEEINLPTEEEKNHSIQTILANGMPEPQRLFEVLSKLWRSVGFRGLFFGVADCAFLGILIGGLLWAGLFSLWVNNKSSLYVLLFLASPLLYALLHILTIWKEIMTGTYEQKMACRYSSKQITSLRMLAFGGSSAVLSVLVSTLIWLILTKDLSILRLMGVSFASLFLFAAVQLLTEWKRSTAKSYFLTPVLWVILSGSLLLIGRPAEQIFLNTPTAVFWLVTAGSGAVYGRTLKHYYFSRWEGALTHVVC</sequence>
<organism evidence="2 3">
    <name type="scientific">Syntrophobotulus glycolicus (strain DSM 8271 / FlGlyR)</name>
    <dbReference type="NCBI Taxonomy" id="645991"/>
    <lineage>
        <taxon>Bacteria</taxon>
        <taxon>Bacillati</taxon>
        <taxon>Bacillota</taxon>
        <taxon>Clostridia</taxon>
        <taxon>Eubacteriales</taxon>
        <taxon>Desulfitobacteriaceae</taxon>
        <taxon>Syntrophobotulus</taxon>
    </lineage>
</organism>
<feature type="transmembrane region" description="Helical" evidence="1">
    <location>
        <begin position="157"/>
        <end position="177"/>
    </location>
</feature>
<dbReference type="RefSeq" id="WP_013624534.1">
    <property type="nucleotide sequence ID" value="NC_015172.1"/>
</dbReference>
<protein>
    <submittedName>
        <fullName evidence="2">Uncharacterized protein</fullName>
    </submittedName>
</protein>
<dbReference type="STRING" id="645991.Sgly_1359"/>
<evidence type="ECO:0000256" key="1">
    <source>
        <dbReference type="SAM" id="Phobius"/>
    </source>
</evidence>
<keyword evidence="1" id="KW-0812">Transmembrane</keyword>
<feature type="transmembrane region" description="Helical" evidence="1">
    <location>
        <begin position="127"/>
        <end position="151"/>
    </location>
</feature>
<keyword evidence="3" id="KW-1185">Reference proteome</keyword>
<feature type="transmembrane region" description="Helical" evidence="1">
    <location>
        <begin position="212"/>
        <end position="233"/>
    </location>
</feature>
<dbReference type="eggNOG" id="ENOG5030ISX">
    <property type="taxonomic scope" value="Bacteria"/>
</dbReference>
<feature type="transmembrane region" description="Helical" evidence="1">
    <location>
        <begin position="49"/>
        <end position="76"/>
    </location>
</feature>
<evidence type="ECO:0000313" key="3">
    <source>
        <dbReference type="Proteomes" id="UP000007488"/>
    </source>
</evidence>
<dbReference type="EMBL" id="CP002547">
    <property type="protein sequence ID" value="ADY55664.1"/>
    <property type="molecule type" value="Genomic_DNA"/>
</dbReference>
<keyword evidence="1" id="KW-1133">Transmembrane helix</keyword>
<dbReference type="OrthoDB" id="2083456at2"/>
<proteinExistence type="predicted"/>
<feature type="transmembrane region" description="Helical" evidence="1">
    <location>
        <begin position="82"/>
        <end position="106"/>
    </location>
</feature>
<dbReference type="HOGENOM" id="CLU_093410_0_0_9"/>
<keyword evidence="1" id="KW-0472">Membrane</keyword>
<accession>F0SVV8</accession>
<gene>
    <name evidence="2" type="ordered locus">Sgly_1359</name>
</gene>
<feature type="transmembrane region" description="Helical" evidence="1">
    <location>
        <begin position="189"/>
        <end position="206"/>
    </location>
</feature>